<dbReference type="GO" id="GO:0016040">
    <property type="term" value="F:glutamate synthase (NADH) activity"/>
    <property type="evidence" value="ECO:0007669"/>
    <property type="project" value="UniProtKB-EC"/>
</dbReference>
<keyword evidence="9" id="KW-0274">FAD</keyword>
<accession>A0A7W7DFC7</accession>
<dbReference type="GO" id="GO:0004355">
    <property type="term" value="F:glutamate synthase (NADPH) activity"/>
    <property type="evidence" value="ECO:0007669"/>
    <property type="project" value="UniProtKB-EC"/>
</dbReference>
<keyword evidence="12" id="KW-0408">Iron</keyword>
<evidence type="ECO:0000256" key="11">
    <source>
        <dbReference type="ARBA" id="ARBA00023002"/>
    </source>
</evidence>
<dbReference type="CDD" id="cd02808">
    <property type="entry name" value="GltS_FMN"/>
    <property type="match status" value="1"/>
</dbReference>
<evidence type="ECO:0000259" key="18">
    <source>
        <dbReference type="PROSITE" id="PS51278"/>
    </source>
</evidence>
<keyword evidence="5" id="KW-0028">Amino-acid biosynthesis</keyword>
<keyword evidence="6" id="KW-0285">Flavoprotein</keyword>
<dbReference type="FunFam" id="3.20.20.70:FF:000031">
    <property type="entry name" value="Glutamate synthase 1 [NADH]"/>
    <property type="match status" value="1"/>
</dbReference>
<evidence type="ECO:0000256" key="6">
    <source>
        <dbReference type="ARBA" id="ARBA00022630"/>
    </source>
</evidence>
<evidence type="ECO:0000256" key="3">
    <source>
        <dbReference type="ARBA" id="ARBA00001974"/>
    </source>
</evidence>
<keyword evidence="15" id="KW-0003">3Fe-4S</keyword>
<comment type="cofactor">
    <cofactor evidence="1">
        <name>FMN</name>
        <dbReference type="ChEBI" id="CHEBI:58210"/>
    </cofactor>
</comment>
<dbReference type="FunFam" id="2.160.20.60:FF:000001">
    <property type="entry name" value="Glutamate synthase, large subunit"/>
    <property type="match status" value="1"/>
</dbReference>
<dbReference type="GO" id="GO:0019676">
    <property type="term" value="P:ammonia assimilation cycle"/>
    <property type="evidence" value="ECO:0007669"/>
    <property type="project" value="TreeGrafter"/>
</dbReference>
<dbReference type="GO" id="GO:0006537">
    <property type="term" value="P:glutamate biosynthetic process"/>
    <property type="evidence" value="ECO:0007669"/>
    <property type="project" value="UniProtKB-KW"/>
</dbReference>
<dbReference type="GO" id="GO:0051538">
    <property type="term" value="F:3 iron, 4 sulfur cluster binding"/>
    <property type="evidence" value="ECO:0007669"/>
    <property type="project" value="UniProtKB-KW"/>
</dbReference>
<dbReference type="Proteomes" id="UP000542210">
    <property type="component" value="Unassembled WGS sequence"/>
</dbReference>
<evidence type="ECO:0000256" key="1">
    <source>
        <dbReference type="ARBA" id="ARBA00001917"/>
    </source>
</evidence>
<keyword evidence="20" id="KW-1185">Reference proteome</keyword>
<dbReference type="PANTHER" id="PTHR11938:SF133">
    <property type="entry name" value="GLUTAMATE SYNTHASE (NADH)"/>
    <property type="match status" value="1"/>
</dbReference>
<dbReference type="EC" id="1.4.1.14" evidence="19"/>
<keyword evidence="11 19" id="KW-0560">Oxidoreductase</keyword>
<dbReference type="Gene3D" id="3.20.20.70">
    <property type="entry name" value="Aldolase class I"/>
    <property type="match status" value="2"/>
</dbReference>
<evidence type="ECO:0000256" key="15">
    <source>
        <dbReference type="ARBA" id="ARBA00023291"/>
    </source>
</evidence>
<keyword evidence="10" id="KW-0315">Glutamine amidotransferase</keyword>
<keyword evidence="8" id="KW-0479">Metal-binding</keyword>
<dbReference type="SUPFAM" id="SSF56235">
    <property type="entry name" value="N-terminal nucleophile aminohydrolases (Ntn hydrolases)"/>
    <property type="match status" value="1"/>
</dbReference>
<dbReference type="NCBIfam" id="NF008730">
    <property type="entry name" value="PRK11750.1"/>
    <property type="match status" value="1"/>
</dbReference>
<keyword evidence="7" id="KW-0288">FMN</keyword>
<dbReference type="Gene3D" id="2.160.20.60">
    <property type="entry name" value="Glutamate synthase, alpha subunit, C-terminal domain"/>
    <property type="match status" value="1"/>
</dbReference>
<evidence type="ECO:0000256" key="16">
    <source>
        <dbReference type="ARBA" id="ARBA00029440"/>
    </source>
</evidence>
<feature type="domain" description="Glutamine amidotransferase type-2" evidence="18">
    <location>
        <begin position="1"/>
        <end position="383"/>
    </location>
</feature>
<dbReference type="InterPro" id="IPR029055">
    <property type="entry name" value="Ntn_hydrolases_N"/>
</dbReference>
<gene>
    <name evidence="19" type="ORF">BJ982_006250</name>
</gene>
<evidence type="ECO:0000256" key="7">
    <source>
        <dbReference type="ARBA" id="ARBA00022643"/>
    </source>
</evidence>
<dbReference type="FunFam" id="3.20.20.70:FF:000053">
    <property type="entry name" value="Glutamate synthase large subunit"/>
    <property type="match status" value="1"/>
</dbReference>
<evidence type="ECO:0000256" key="10">
    <source>
        <dbReference type="ARBA" id="ARBA00022962"/>
    </source>
</evidence>
<dbReference type="FunFam" id="3.60.20.10:FF:000001">
    <property type="entry name" value="Glutamate synthase, large subunit"/>
    <property type="match status" value="1"/>
</dbReference>
<dbReference type="GO" id="GO:0046872">
    <property type="term" value="F:metal ion binding"/>
    <property type="evidence" value="ECO:0007669"/>
    <property type="project" value="UniProtKB-KW"/>
</dbReference>
<dbReference type="PROSITE" id="PS50020">
    <property type="entry name" value="WW_DOMAIN_2"/>
    <property type="match status" value="1"/>
</dbReference>
<dbReference type="EMBL" id="JACHND010000001">
    <property type="protein sequence ID" value="MBB4704706.1"/>
    <property type="molecule type" value="Genomic_DNA"/>
</dbReference>
<protein>
    <submittedName>
        <fullName evidence="19">Glutamate synthase (NADPH/NADH) large chain</fullName>
        <ecNumber evidence="19">1.4.1.13</ecNumber>
        <ecNumber evidence="19">1.4.1.14</ecNumber>
    </submittedName>
</protein>
<dbReference type="SUPFAM" id="SSF51395">
    <property type="entry name" value="FMN-linked oxidoreductases"/>
    <property type="match status" value="1"/>
</dbReference>
<evidence type="ECO:0000313" key="19">
    <source>
        <dbReference type="EMBL" id="MBB4704706.1"/>
    </source>
</evidence>
<keyword evidence="14" id="KW-0314">Glutamate biosynthesis</keyword>
<sequence>MVADVHGRRTHEIVAKALTALCNLDHRGAKGSEPDTGDGAGILTQLPDAFLRVSVGFPLPSAGSYAAGIAFLPADGEARAVATGMIEEIAAEEGLTVLGWRELPIDSSQAGPSARAVMPFFAQLFVSSPGGESGLALDRLAFCLRKRAEHEADVYFASLSSRTIVYKGMLTTPQLEGFFPDLTDARFESAIALVHSRFSTNTFPSWPLAHPYRYVAHNGEINTVKGNRNWMRAREAMLASDLIPGDLARLFPICDPDGSDTASFDECLELLHLGGRSLPHAVLMMIPEAWENHTEMDAARRAFYEFHSTAMEAWDGPASITFSDGTLVGAVLDRNGLRPGRFWVTEDGLVVLASEAGVLDVEPSKVVRKGRLQPGKMFLVDTSLGKIIEDDEIKAELAAANPYGEWLHAGLVRFEELPERVRPILTHEALVKRQQTFGYTEEELRIILAPMARTGAEPIGSMGTDSPVAVLSERPRLLFDYFSQLFAQVTNPPLDAIREELVTSLQTTIGPEGNLLAPGAASCRRLVLPYPVIDNDELAKIIHINDEGALPGFQPHVVSGLFEVAGGGEALLHRLEEICAEVSEAIAGGARIIVLSDRGSDARMAPIPSLLLTGAVHHHLIHEKSRTRVGLVVETGEARECHHMALLIGYGASAVNPYLAIETVEDMIASGALALEPRAAVRNLIKAYGKGVLKVMSKMGVSTVASYTGAQIFEALGLGKDVIDACFAGTTSRLGGVGFDVLAGEAALRHRRAYPRAENAHRRLEVGGEYQWRREGEPHLFNPETVFRLQHATRTRRYEIFKQYTGLVDGQAERLMTLRGLFRLREGLRPPVPIEEVEPVESIVRRFSTGAMSYGSISQEAHETIAIAMNRLGGKSNTGEGGEDPERLYDPARRSAIKQVASGRFGVTSEYLVNAADLQIKMAQGAKPGEGGQLPGHKVYPWIAKTRHSTPGVGLISPPPHHDIYSIEDLAQLIHDLKNSNPDARVHVKLVAEVGVGTVAAGVSKAHADVVLISGHDGGTGASPLTSIKHAGAPWELGLAETQQTLLLNGLRDRIVVQVDGQLKTGRDVVVAALLGAEEFGFATAPLVVSGCVMMRVCHLDTCPVGVATQNPELRRRFSGKPEFVVNFFEFIAEEVREYLAALGFRSIDEAVGHAEFLDTAAAEDHWKAAGLDLSPVLHVPALPEGTPLRRTVAQDHGLDRALDNTLIQLAEGALAFGDRVTLELPIRNVNRTVGTMLGNQVTRRFGGEGLPDDTIDVGFTGSAGNSFGAFVPRGVTLRLTGDANDYLAKGLSGGRVTVRPHDDAPFSAETQVIAGNVGLYGATSGEVFIRGVVGERFCVRNSGATAVVEGVGDHGCEYMTGGRAVVLGPTGRNFAAGMSGGIAYALDLNPARVNREMVEIEQLTEDDAEFLHEIVERHLAETGSTVAKALLDDWDIALTRFGKIMPSDYKRVLKAAETARAEGRDIDEAVMAAVHG</sequence>
<evidence type="ECO:0000256" key="8">
    <source>
        <dbReference type="ARBA" id="ARBA00022723"/>
    </source>
</evidence>
<dbReference type="Pfam" id="PF01645">
    <property type="entry name" value="Glu_synthase"/>
    <property type="match status" value="1"/>
</dbReference>
<name>A0A7W7DFC7_9ACTN</name>
<evidence type="ECO:0000256" key="4">
    <source>
        <dbReference type="ARBA" id="ARBA00009716"/>
    </source>
</evidence>
<dbReference type="InterPro" id="IPR002489">
    <property type="entry name" value="Glu_synth_asu_C"/>
</dbReference>
<dbReference type="Gene3D" id="3.60.20.10">
    <property type="entry name" value="Glutamine Phosphoribosylpyrophosphate, subunit 1, domain 1"/>
    <property type="match status" value="1"/>
</dbReference>
<dbReference type="InterPro" id="IPR050711">
    <property type="entry name" value="ET-N_metabolism_enzyme"/>
</dbReference>
<dbReference type="Pfam" id="PF01493">
    <property type="entry name" value="GXGXG"/>
    <property type="match status" value="1"/>
</dbReference>
<evidence type="ECO:0000256" key="13">
    <source>
        <dbReference type="ARBA" id="ARBA00023014"/>
    </source>
</evidence>
<evidence type="ECO:0000256" key="14">
    <source>
        <dbReference type="ARBA" id="ARBA00023164"/>
    </source>
</evidence>
<comment type="pathway">
    <text evidence="16">Amino-acid biosynthesis.</text>
</comment>
<evidence type="ECO:0000256" key="12">
    <source>
        <dbReference type="ARBA" id="ARBA00023004"/>
    </source>
</evidence>
<dbReference type="InterPro" id="IPR001202">
    <property type="entry name" value="WW_dom"/>
</dbReference>
<dbReference type="EC" id="1.4.1.13" evidence="19"/>
<dbReference type="CDD" id="cd00982">
    <property type="entry name" value="gltB_C"/>
    <property type="match status" value="1"/>
</dbReference>
<dbReference type="Pfam" id="PF04898">
    <property type="entry name" value="Glu_syn_central"/>
    <property type="match status" value="1"/>
</dbReference>
<evidence type="ECO:0000256" key="5">
    <source>
        <dbReference type="ARBA" id="ARBA00022605"/>
    </source>
</evidence>
<evidence type="ECO:0000259" key="17">
    <source>
        <dbReference type="PROSITE" id="PS50020"/>
    </source>
</evidence>
<dbReference type="InterPro" id="IPR006982">
    <property type="entry name" value="Glu_synth_centr_N"/>
</dbReference>
<proteinExistence type="inferred from homology"/>
<dbReference type="InterPro" id="IPR013785">
    <property type="entry name" value="Aldolase_TIM"/>
</dbReference>
<comment type="caution">
    <text evidence="19">The sequence shown here is derived from an EMBL/GenBank/DDBJ whole genome shotgun (WGS) entry which is preliminary data.</text>
</comment>
<dbReference type="InterPro" id="IPR036485">
    <property type="entry name" value="Glu_synth_asu_C_sf"/>
</dbReference>
<keyword evidence="13" id="KW-0411">Iron-sulfur</keyword>
<dbReference type="InterPro" id="IPR017932">
    <property type="entry name" value="GATase_2_dom"/>
</dbReference>
<evidence type="ECO:0000256" key="9">
    <source>
        <dbReference type="ARBA" id="ARBA00022827"/>
    </source>
</evidence>
<feature type="domain" description="WW" evidence="17">
    <location>
        <begin position="284"/>
        <end position="319"/>
    </location>
</feature>
<evidence type="ECO:0000313" key="20">
    <source>
        <dbReference type="Proteomes" id="UP000542210"/>
    </source>
</evidence>
<dbReference type="SUPFAM" id="SSF69336">
    <property type="entry name" value="Alpha subunit of glutamate synthase, C-terminal domain"/>
    <property type="match status" value="1"/>
</dbReference>
<dbReference type="PANTHER" id="PTHR11938">
    <property type="entry name" value="FAD NADPH DEHYDROGENASE/OXIDOREDUCTASE"/>
    <property type="match status" value="1"/>
</dbReference>
<evidence type="ECO:0000256" key="2">
    <source>
        <dbReference type="ARBA" id="ARBA00001927"/>
    </source>
</evidence>
<dbReference type="PROSITE" id="PS51278">
    <property type="entry name" value="GATASE_TYPE_2"/>
    <property type="match status" value="1"/>
</dbReference>
<reference evidence="19 20" key="1">
    <citation type="submission" date="2020-08" db="EMBL/GenBank/DDBJ databases">
        <title>Sequencing the genomes of 1000 actinobacteria strains.</title>
        <authorList>
            <person name="Klenk H.-P."/>
        </authorList>
    </citation>
    <scope>NUCLEOTIDE SEQUENCE [LARGE SCALE GENOMIC DNA]</scope>
    <source>
        <strain evidence="19 20">DSM 45784</strain>
    </source>
</reference>
<organism evidence="19 20">
    <name type="scientific">Sphaerisporangium siamense</name>
    <dbReference type="NCBI Taxonomy" id="795645"/>
    <lineage>
        <taxon>Bacteria</taxon>
        <taxon>Bacillati</taxon>
        <taxon>Actinomycetota</taxon>
        <taxon>Actinomycetes</taxon>
        <taxon>Streptosporangiales</taxon>
        <taxon>Streptosporangiaceae</taxon>
        <taxon>Sphaerisporangium</taxon>
    </lineage>
</organism>
<comment type="similarity">
    <text evidence="4">Belongs to the glutamate synthase family.</text>
</comment>
<dbReference type="InterPro" id="IPR002932">
    <property type="entry name" value="Glu_synthdom"/>
</dbReference>
<dbReference type="CDD" id="cd00713">
    <property type="entry name" value="GltS"/>
    <property type="match status" value="1"/>
</dbReference>
<comment type="cofactor">
    <cofactor evidence="3">
        <name>FAD</name>
        <dbReference type="ChEBI" id="CHEBI:57692"/>
    </cofactor>
</comment>
<dbReference type="Pfam" id="PF00310">
    <property type="entry name" value="GATase_2"/>
    <property type="match status" value="1"/>
</dbReference>
<comment type="cofactor">
    <cofactor evidence="2">
        <name>[3Fe-4S] cluster</name>
        <dbReference type="ChEBI" id="CHEBI:21137"/>
    </cofactor>
</comment>